<dbReference type="EMBL" id="KB445821">
    <property type="protein sequence ID" value="EMD31268.1"/>
    <property type="molecule type" value="Genomic_DNA"/>
</dbReference>
<gene>
    <name evidence="1" type="ORF">CERSUDRAFT_100611</name>
</gene>
<dbReference type="OrthoDB" id="5308060at2759"/>
<dbReference type="AlphaFoldDB" id="M2Q393"/>
<reference evidence="1 2" key="1">
    <citation type="journal article" date="2012" name="Proc. Natl. Acad. Sci. U.S.A.">
        <title>Comparative genomics of Ceriporiopsis subvermispora and Phanerochaete chrysosporium provide insight into selective ligninolysis.</title>
        <authorList>
            <person name="Fernandez-Fueyo E."/>
            <person name="Ruiz-Duenas F.J."/>
            <person name="Ferreira P."/>
            <person name="Floudas D."/>
            <person name="Hibbett D.S."/>
            <person name="Canessa P."/>
            <person name="Larrondo L.F."/>
            <person name="James T.Y."/>
            <person name="Seelenfreund D."/>
            <person name="Lobos S."/>
            <person name="Polanco R."/>
            <person name="Tello M."/>
            <person name="Honda Y."/>
            <person name="Watanabe T."/>
            <person name="Watanabe T."/>
            <person name="Ryu J.S."/>
            <person name="Kubicek C.P."/>
            <person name="Schmoll M."/>
            <person name="Gaskell J."/>
            <person name="Hammel K.E."/>
            <person name="St John F.J."/>
            <person name="Vanden Wymelenberg A."/>
            <person name="Sabat G."/>
            <person name="Splinter BonDurant S."/>
            <person name="Syed K."/>
            <person name="Yadav J.S."/>
            <person name="Doddapaneni H."/>
            <person name="Subramanian V."/>
            <person name="Lavin J.L."/>
            <person name="Oguiza J.A."/>
            <person name="Perez G."/>
            <person name="Pisabarro A.G."/>
            <person name="Ramirez L."/>
            <person name="Santoyo F."/>
            <person name="Master E."/>
            <person name="Coutinho P.M."/>
            <person name="Henrissat B."/>
            <person name="Lombard V."/>
            <person name="Magnuson J.K."/>
            <person name="Kuees U."/>
            <person name="Hori C."/>
            <person name="Igarashi K."/>
            <person name="Samejima M."/>
            <person name="Held B.W."/>
            <person name="Barry K.W."/>
            <person name="LaButti K.M."/>
            <person name="Lapidus A."/>
            <person name="Lindquist E.A."/>
            <person name="Lucas S.M."/>
            <person name="Riley R."/>
            <person name="Salamov A.A."/>
            <person name="Hoffmeister D."/>
            <person name="Schwenk D."/>
            <person name="Hadar Y."/>
            <person name="Yarden O."/>
            <person name="de Vries R.P."/>
            <person name="Wiebenga A."/>
            <person name="Stenlid J."/>
            <person name="Eastwood D."/>
            <person name="Grigoriev I.V."/>
            <person name="Berka R.M."/>
            <person name="Blanchette R.A."/>
            <person name="Kersten P."/>
            <person name="Martinez A.T."/>
            <person name="Vicuna R."/>
            <person name="Cullen D."/>
        </authorList>
    </citation>
    <scope>NUCLEOTIDE SEQUENCE [LARGE SCALE GENOMIC DNA]</scope>
    <source>
        <strain evidence="1 2">B</strain>
    </source>
</reference>
<dbReference type="HOGENOM" id="CLU_1875189_0_0_1"/>
<protein>
    <submittedName>
        <fullName evidence="1">Uncharacterized protein</fullName>
    </submittedName>
</protein>
<keyword evidence="2" id="KW-1185">Reference proteome</keyword>
<organism evidence="1 2">
    <name type="scientific">Ceriporiopsis subvermispora (strain B)</name>
    <name type="common">White-rot fungus</name>
    <name type="synonym">Gelatoporia subvermispora</name>
    <dbReference type="NCBI Taxonomy" id="914234"/>
    <lineage>
        <taxon>Eukaryota</taxon>
        <taxon>Fungi</taxon>
        <taxon>Dikarya</taxon>
        <taxon>Basidiomycota</taxon>
        <taxon>Agaricomycotina</taxon>
        <taxon>Agaricomycetes</taxon>
        <taxon>Polyporales</taxon>
        <taxon>Gelatoporiaceae</taxon>
        <taxon>Gelatoporia</taxon>
    </lineage>
</organism>
<accession>M2Q393</accession>
<proteinExistence type="predicted"/>
<dbReference type="STRING" id="914234.M2Q393"/>
<name>M2Q393_CERS8</name>
<evidence type="ECO:0000313" key="2">
    <source>
        <dbReference type="Proteomes" id="UP000016930"/>
    </source>
</evidence>
<dbReference type="Proteomes" id="UP000016930">
    <property type="component" value="Unassembled WGS sequence"/>
</dbReference>
<sequence>MALPAAVDTLAESPTAQCARLLGFVSNGQKSNITGLVAVFGLGLDHLQELIFANRVVVGAGAQTYALASYLLPLILDALLNFPHFLSTLRNSPPTCDPVAAAPVFQPAPAAQPVAFKGDLRIGSRGSCRRHARTRT</sequence>
<evidence type="ECO:0000313" key="1">
    <source>
        <dbReference type="EMBL" id="EMD31268.1"/>
    </source>
</evidence>